<dbReference type="Gene3D" id="1.10.150.20">
    <property type="entry name" value="5' to 3' exonuclease, C-terminal subdomain"/>
    <property type="match status" value="1"/>
</dbReference>
<dbReference type="GO" id="GO:0016887">
    <property type="term" value="F:ATP hydrolysis activity"/>
    <property type="evidence" value="ECO:0007669"/>
    <property type="project" value="InterPro"/>
</dbReference>
<evidence type="ECO:0000313" key="6">
    <source>
        <dbReference type="Proteomes" id="UP000018466"/>
    </source>
</evidence>
<dbReference type="Gene3D" id="3.40.50.300">
    <property type="entry name" value="P-loop containing nucleotide triphosphate hydrolases"/>
    <property type="match status" value="1"/>
</dbReference>
<dbReference type="GeneID" id="86940194"/>
<comment type="caution">
    <text evidence="5">The sequence shown here is derived from an EMBL/GenBank/DDBJ whole genome shotgun (WGS) entry which is preliminary data.</text>
</comment>
<protein>
    <recommendedName>
        <fullName evidence="4">AAA+ ATPase domain-containing protein</fullName>
    </recommendedName>
</protein>
<dbReference type="InterPro" id="IPR003593">
    <property type="entry name" value="AAA+_ATPase"/>
</dbReference>
<dbReference type="Gene3D" id="1.10.8.60">
    <property type="match status" value="1"/>
</dbReference>
<dbReference type="SUPFAM" id="SSF47789">
    <property type="entry name" value="C-terminal domain of RNA polymerase alpha subunit"/>
    <property type="match status" value="1"/>
</dbReference>
<dbReference type="Pfam" id="PF00004">
    <property type="entry name" value="AAA"/>
    <property type="match status" value="1"/>
</dbReference>
<dbReference type="PANTHER" id="PTHR43392">
    <property type="entry name" value="AAA-TYPE ATPASE FAMILY PROTEIN / ANKYRIN REPEAT FAMILY PROTEIN"/>
    <property type="match status" value="1"/>
</dbReference>
<evidence type="ECO:0000256" key="3">
    <source>
        <dbReference type="ARBA" id="ARBA00022840"/>
    </source>
</evidence>
<dbReference type="Pfam" id="PF17866">
    <property type="entry name" value="AAA_lid_6"/>
    <property type="match status" value="1"/>
</dbReference>
<dbReference type="GO" id="GO:0006351">
    <property type="term" value="P:DNA-templated transcription"/>
    <property type="evidence" value="ECO:0007669"/>
    <property type="project" value="InterPro"/>
</dbReference>
<proteinExistence type="inferred from homology"/>
<evidence type="ECO:0000313" key="5">
    <source>
        <dbReference type="EMBL" id="EHO18220.1"/>
    </source>
</evidence>
<name>A0AA36Y6T9_9FIRM</name>
<dbReference type="GO" id="GO:0003899">
    <property type="term" value="F:DNA-directed RNA polymerase activity"/>
    <property type="evidence" value="ECO:0007669"/>
    <property type="project" value="InterPro"/>
</dbReference>
<keyword evidence="2" id="KW-0547">Nucleotide-binding</keyword>
<dbReference type="PRINTS" id="PR00819">
    <property type="entry name" value="CBXCFQXSUPER"/>
</dbReference>
<dbReference type="InterPro" id="IPR000641">
    <property type="entry name" value="CbxX/CfxQ"/>
</dbReference>
<dbReference type="InterPro" id="IPR041627">
    <property type="entry name" value="AAA_lid_6"/>
</dbReference>
<dbReference type="InterPro" id="IPR050773">
    <property type="entry name" value="CbxX/CfxQ_RuBisCO_ESX"/>
</dbReference>
<keyword evidence="3" id="KW-0067">ATP-binding</keyword>
<dbReference type="InterPro" id="IPR003959">
    <property type="entry name" value="ATPase_AAA_core"/>
</dbReference>
<keyword evidence="6" id="KW-1185">Reference proteome</keyword>
<accession>A0AA36Y6T9</accession>
<dbReference type="SUPFAM" id="SSF52540">
    <property type="entry name" value="P-loop containing nucleoside triphosphate hydrolases"/>
    <property type="match status" value="1"/>
</dbReference>
<organism evidence="5 6">
    <name type="scientific">Stomatobaculum longum</name>
    <dbReference type="NCBI Taxonomy" id="796942"/>
    <lineage>
        <taxon>Bacteria</taxon>
        <taxon>Bacillati</taxon>
        <taxon>Bacillota</taxon>
        <taxon>Clostridia</taxon>
        <taxon>Lachnospirales</taxon>
        <taxon>Lachnospiraceae</taxon>
        <taxon>Stomatobaculum</taxon>
    </lineage>
</organism>
<dbReference type="EMBL" id="AGEL01000003">
    <property type="protein sequence ID" value="EHO18220.1"/>
    <property type="molecule type" value="Genomic_DNA"/>
</dbReference>
<reference evidence="5 6" key="1">
    <citation type="submission" date="2011-10" db="EMBL/GenBank/DDBJ databases">
        <title>The Genome Sequence of Lachnospiraceae bacterium ACC2.</title>
        <authorList>
            <consortium name="The Broad Institute Genome Sequencing Platform"/>
            <person name="Earl A."/>
            <person name="Ward D."/>
            <person name="Feldgarden M."/>
            <person name="Gevers D."/>
            <person name="Sizova M."/>
            <person name="Hazen A."/>
            <person name="Epstein S."/>
            <person name="Young S.K."/>
            <person name="Zeng Q."/>
            <person name="Gargeya S."/>
            <person name="Fitzgerald M."/>
            <person name="Haas B."/>
            <person name="Abouelleil A."/>
            <person name="Alvarado L."/>
            <person name="Arachchi H.M."/>
            <person name="Berlin A."/>
            <person name="Brown A."/>
            <person name="Chapman S.B."/>
            <person name="Chen Z."/>
            <person name="Dunbar C."/>
            <person name="Freedman E."/>
            <person name="Gearin G."/>
            <person name="Goldberg J."/>
            <person name="Griggs A."/>
            <person name="Gujja S."/>
            <person name="Heiman D."/>
            <person name="Howarth C."/>
            <person name="Larson L."/>
            <person name="Lui A."/>
            <person name="MacDonald P.J.P."/>
            <person name="Montmayeur A."/>
            <person name="Murphy C."/>
            <person name="Neiman D."/>
            <person name="Pearson M."/>
            <person name="Priest M."/>
            <person name="Roberts A."/>
            <person name="Saif S."/>
            <person name="Shea T."/>
            <person name="Shenoy N."/>
            <person name="Sisk P."/>
            <person name="Stolte C."/>
            <person name="Sykes S."/>
            <person name="Wortman J."/>
            <person name="Nusbaum C."/>
            <person name="Birren B."/>
        </authorList>
    </citation>
    <scope>NUCLEOTIDE SEQUENCE [LARGE SCALE GENOMIC DNA]</scope>
    <source>
        <strain evidence="5 6">ACC2</strain>
    </source>
</reference>
<evidence type="ECO:0000256" key="1">
    <source>
        <dbReference type="ARBA" id="ARBA00010378"/>
    </source>
</evidence>
<gene>
    <name evidence="5" type="ORF">HMPREF9623_00404</name>
</gene>
<dbReference type="Pfam" id="PF03118">
    <property type="entry name" value="RNA_pol_A_CTD"/>
    <property type="match status" value="1"/>
</dbReference>
<dbReference type="SMART" id="SM00382">
    <property type="entry name" value="AAA"/>
    <property type="match status" value="1"/>
</dbReference>
<dbReference type="GO" id="GO:0005524">
    <property type="term" value="F:ATP binding"/>
    <property type="evidence" value="ECO:0007669"/>
    <property type="project" value="UniProtKB-KW"/>
</dbReference>
<dbReference type="Proteomes" id="UP000018466">
    <property type="component" value="Unassembled WGS sequence"/>
</dbReference>
<feature type="domain" description="AAA+ ATPase" evidence="4">
    <location>
        <begin position="389"/>
        <end position="527"/>
    </location>
</feature>
<evidence type="ECO:0000259" key="4">
    <source>
        <dbReference type="SMART" id="SM00382"/>
    </source>
</evidence>
<dbReference type="GO" id="GO:0003677">
    <property type="term" value="F:DNA binding"/>
    <property type="evidence" value="ECO:0007669"/>
    <property type="project" value="InterPro"/>
</dbReference>
<dbReference type="InterPro" id="IPR027417">
    <property type="entry name" value="P-loop_NTPase"/>
</dbReference>
<dbReference type="PANTHER" id="PTHR43392:SF2">
    <property type="entry name" value="AAA-TYPE ATPASE FAMILY PROTEIN _ ANKYRIN REPEAT FAMILY PROTEIN"/>
    <property type="match status" value="1"/>
</dbReference>
<dbReference type="FunFam" id="3.40.50.300:FF:000216">
    <property type="entry name" value="Type VII secretion ATPase EccA"/>
    <property type="match status" value="1"/>
</dbReference>
<dbReference type="RefSeq" id="WP_009532238.1">
    <property type="nucleotide sequence ID" value="NZ_JH590861.1"/>
</dbReference>
<evidence type="ECO:0000256" key="2">
    <source>
        <dbReference type="ARBA" id="ARBA00022741"/>
    </source>
</evidence>
<comment type="similarity">
    <text evidence="1">Belongs to the CbxX/CfxQ family.</text>
</comment>
<sequence>MKNMNDKVFGRQEKVSVFTPQLPVDGESTPGQAAGQAAGRFLQASALLPAEGFLGIEFRPERGVKQEIFLFAAPDTAVRDADYGWIFEDCAEEAPTASKTLESLFAEGRKVYALAESVSGGSITLDTEESLENASLYRKYMEERSRADLTMQFYKLLMKEGGLLRMVAGSTEGRENSACTRGRIFLSFPNAISLRLRTAISLAFPGTVLEELSEHAETEACVSESYLFEGLLRLFLLLSAIERRQQRRNLEEVPEEWKEQESLEEAASKMELRGYCYNPVLIEDLELSVRSYTCLKKAGILTVEQLKRLSADELRRIRNMGRKSVAEILDKLEEIRHLPAVSILPEKDYLAELDTLIGLEEVKTQVRKIAAFAKMKKDFEAQGKSKLSLALNMEFSGNPGTAKTTVARILAGVLKQIGILDSSELVEVGRASLVAGYVGQTAERVRDVFRSAKGKVLFIDEAYSLVEHWEGGYGDEAINTIVQEMENNREDTVVIFAGYPKQMEEFFSRNPGLRSRVPFQLSFHDYGVEELLKITALEAERYGFALAPEAEEAIRKLAAPCAKEQGFGNGRFCRNLVENALLSYAQRVYGAEEGDETNAAQDFVLRAEDFTAPDVQAAAKKAVIGFQPCAA</sequence>
<dbReference type="InterPro" id="IPR011260">
    <property type="entry name" value="RNAP_asu_C"/>
</dbReference>
<dbReference type="AlphaFoldDB" id="A0AA36Y6T9"/>